<protein>
    <recommendedName>
        <fullName evidence="3">Receptor ligand binding region domain-containing protein</fullName>
    </recommendedName>
</protein>
<reference evidence="2" key="1">
    <citation type="submission" date="2011-05" db="EMBL/GenBank/DDBJ databases">
        <authorList>
            <person name="Richards S.R."/>
            <person name="Qu J."/>
            <person name="Jiang H."/>
            <person name="Jhangiani S.N."/>
            <person name="Agravi P."/>
            <person name="Goodspeed R."/>
            <person name="Gross S."/>
            <person name="Mandapat C."/>
            <person name="Jackson L."/>
            <person name="Mathew T."/>
            <person name="Pu L."/>
            <person name="Thornton R."/>
            <person name="Saada N."/>
            <person name="Wilczek-Boney K.B."/>
            <person name="Lee S."/>
            <person name="Kovar C."/>
            <person name="Wu Y."/>
            <person name="Scherer S.E."/>
            <person name="Worley K.C."/>
            <person name="Muzny D.M."/>
            <person name="Gibbs R."/>
        </authorList>
    </citation>
    <scope>NUCLEOTIDE SEQUENCE</scope>
    <source>
        <strain evidence="2">Brora</strain>
    </source>
</reference>
<dbReference type="STRING" id="126957.T1IU70"/>
<evidence type="ECO:0008006" key="3">
    <source>
        <dbReference type="Google" id="ProtNLM"/>
    </source>
</evidence>
<sequence length="314" mass="35161">MCCWYLDSFIMGSFANFVVLTILSGVTQFHPVVTEKKESDTDVNIVAIFQTADEKFAAELKDTFSKQETASGLKFIITVALLDEKLELKCFETVCNTIKTGVSIVLDFTWKGFKEVADACLRLGIPYQRIDTTIGQFVRAADNYLESRTITDAVLIFADEKELHQGLNYLIGNSVIRVLVLSQLDKDIAANLTKLKPAPSNYVVFGKGGYLQDVVKQARASSLIKKDSKWFLVYEDFNSNDKPDLSPEKATITYIQPRKDLCCQFLSKSGTTCSCQPLALASFNDIVNLNNILQVNLELDILLDQNLKSDRMIE</sequence>
<proteinExistence type="predicted"/>
<reference evidence="1" key="2">
    <citation type="submission" date="2015-02" db="UniProtKB">
        <authorList>
            <consortium name="EnsemblMetazoa"/>
        </authorList>
    </citation>
    <scope>IDENTIFICATION</scope>
</reference>
<dbReference type="AlphaFoldDB" id="T1IU70"/>
<dbReference type="eggNOG" id="ENOG502SWBG">
    <property type="taxonomic scope" value="Eukaryota"/>
</dbReference>
<dbReference type="PhylomeDB" id="T1IU70"/>
<dbReference type="EnsemblMetazoa" id="SMAR004690-RA">
    <property type="protein sequence ID" value="SMAR004690-PA"/>
    <property type="gene ID" value="SMAR004690"/>
</dbReference>
<organism evidence="1 2">
    <name type="scientific">Strigamia maritima</name>
    <name type="common">European centipede</name>
    <name type="synonym">Geophilus maritimus</name>
    <dbReference type="NCBI Taxonomy" id="126957"/>
    <lineage>
        <taxon>Eukaryota</taxon>
        <taxon>Metazoa</taxon>
        <taxon>Ecdysozoa</taxon>
        <taxon>Arthropoda</taxon>
        <taxon>Myriapoda</taxon>
        <taxon>Chilopoda</taxon>
        <taxon>Pleurostigmophora</taxon>
        <taxon>Geophilomorpha</taxon>
        <taxon>Linotaeniidae</taxon>
        <taxon>Strigamia</taxon>
    </lineage>
</organism>
<dbReference type="HOGENOM" id="CLU_886581_0_0_1"/>
<evidence type="ECO:0000313" key="1">
    <source>
        <dbReference type="EnsemblMetazoa" id="SMAR004690-PA"/>
    </source>
</evidence>
<dbReference type="EMBL" id="JH431520">
    <property type="status" value="NOT_ANNOTATED_CDS"/>
    <property type="molecule type" value="Genomic_DNA"/>
</dbReference>
<evidence type="ECO:0000313" key="2">
    <source>
        <dbReference type="Proteomes" id="UP000014500"/>
    </source>
</evidence>
<accession>T1IU70</accession>
<name>T1IU70_STRMM</name>
<dbReference type="Proteomes" id="UP000014500">
    <property type="component" value="Unassembled WGS sequence"/>
</dbReference>
<keyword evidence="2" id="KW-1185">Reference proteome</keyword>